<evidence type="ECO:0000313" key="1">
    <source>
        <dbReference type="EMBL" id="HIT37222.1"/>
    </source>
</evidence>
<evidence type="ECO:0008006" key="3">
    <source>
        <dbReference type="Google" id="ProtNLM"/>
    </source>
</evidence>
<dbReference type="Proteomes" id="UP000886833">
    <property type="component" value="Unassembled WGS sequence"/>
</dbReference>
<dbReference type="InterPro" id="IPR011518">
    <property type="entry name" value="Transposase_36"/>
</dbReference>
<sequence length="289" mass="33231">MSISEKLEKMYKNQINNIKNEKNKISKKKMIGSLALDIGGRCVSAIAKSLECSRKYVKKCYNFVKEGCIEQTKLEFRGRKRLIEIYPCLERDIIEVIENSLSTDPKFKTEKQYVNMTVKEIKKQLIETGKYQENSFSNSSLNNILNEMGYGLKKVKKTKPLKKIKETDDIFNNVHKKKDEGLSDIKTGVISIDTKDKVLVGPFSRNGYNRVVIEAVDHELTNNCLIPFGILDLKKNIPYFFNYTSKPTSLDLVDCIEEFYIEQYLNSGINKLMIFLDNGPDNSGVRTIF</sequence>
<dbReference type="EMBL" id="DVKQ01000022">
    <property type="protein sequence ID" value="HIT37222.1"/>
    <property type="molecule type" value="Genomic_DNA"/>
</dbReference>
<comment type="caution">
    <text evidence="1">The sequence shown here is derived from an EMBL/GenBank/DDBJ whole genome shotgun (WGS) entry which is preliminary data.</text>
</comment>
<feature type="non-terminal residue" evidence="1">
    <location>
        <position position="289"/>
    </location>
</feature>
<evidence type="ECO:0000313" key="2">
    <source>
        <dbReference type="Proteomes" id="UP000886833"/>
    </source>
</evidence>
<reference evidence="1" key="2">
    <citation type="journal article" date="2021" name="PeerJ">
        <title>Extensive microbial diversity within the chicken gut microbiome revealed by metagenomics and culture.</title>
        <authorList>
            <person name="Gilroy R."/>
            <person name="Ravi A."/>
            <person name="Getino M."/>
            <person name="Pursley I."/>
            <person name="Horton D.L."/>
            <person name="Alikhan N.F."/>
            <person name="Baker D."/>
            <person name="Gharbi K."/>
            <person name="Hall N."/>
            <person name="Watson M."/>
            <person name="Adriaenssens E.M."/>
            <person name="Foster-Nyarko E."/>
            <person name="Jarju S."/>
            <person name="Secka A."/>
            <person name="Antonio M."/>
            <person name="Oren A."/>
            <person name="Chaudhuri R.R."/>
            <person name="La Ragione R."/>
            <person name="Hildebrand F."/>
            <person name="Pallen M.J."/>
        </authorList>
    </citation>
    <scope>NUCLEOTIDE SEQUENCE</scope>
    <source>
        <strain evidence="1">CHK195-26880</strain>
    </source>
</reference>
<reference evidence="1" key="1">
    <citation type="submission" date="2020-10" db="EMBL/GenBank/DDBJ databases">
        <authorList>
            <person name="Gilroy R."/>
        </authorList>
    </citation>
    <scope>NUCLEOTIDE SEQUENCE</scope>
    <source>
        <strain evidence="1">CHK195-26880</strain>
    </source>
</reference>
<protein>
    <recommendedName>
        <fullName evidence="3">Transposase</fullName>
    </recommendedName>
</protein>
<accession>A0A9D1GB03</accession>
<gene>
    <name evidence="1" type="ORF">IAB59_01915</name>
</gene>
<dbReference type="Pfam" id="PF07592">
    <property type="entry name" value="DDE_Tnp_ISAZ013"/>
    <property type="match status" value="1"/>
</dbReference>
<organism evidence="1 2">
    <name type="scientific">Candidatus Onthousia faecipullorum</name>
    <dbReference type="NCBI Taxonomy" id="2840887"/>
    <lineage>
        <taxon>Bacteria</taxon>
        <taxon>Bacillati</taxon>
        <taxon>Bacillota</taxon>
        <taxon>Bacilli</taxon>
        <taxon>Candidatus Onthousia</taxon>
    </lineage>
</organism>
<name>A0A9D1GB03_9FIRM</name>
<dbReference type="AlphaFoldDB" id="A0A9D1GB03"/>
<proteinExistence type="predicted"/>